<protein>
    <submittedName>
        <fullName evidence="3">Chromosome 3, complete genome</fullName>
    </submittedName>
</protein>
<dbReference type="HOGENOM" id="CLU_1855442_0_0_1"/>
<evidence type="ECO:0000313" key="5">
    <source>
        <dbReference type="Proteomes" id="UP000070720"/>
    </source>
</evidence>
<accession>A0A098DXT9</accession>
<dbReference type="InParanoid" id="I1S7M4"/>
<organism evidence="3 5">
    <name type="scientific">Gibberella zeae (strain ATCC MYA-4620 / CBS 123657 / FGSC 9075 / NRRL 31084 / PH-1)</name>
    <name type="common">Wheat head blight fungus</name>
    <name type="synonym">Fusarium graminearum</name>
    <dbReference type="NCBI Taxonomy" id="229533"/>
    <lineage>
        <taxon>Eukaryota</taxon>
        <taxon>Fungi</taxon>
        <taxon>Dikarya</taxon>
        <taxon>Ascomycota</taxon>
        <taxon>Pezizomycotina</taxon>
        <taxon>Sordariomycetes</taxon>
        <taxon>Hypocreomycetidae</taxon>
        <taxon>Hypocreales</taxon>
        <taxon>Nectriaceae</taxon>
        <taxon>Fusarium</taxon>
    </lineage>
</organism>
<sequence length="138" mass="15626">MAWVDFLTRPAPGSERMERWDSNTMAFPCEAELTYPLLVMLYGSIIVLPPSWWLIFFDIPSQISFFPLLLAAFLTVKTLHSAYTSTAEFPGNEQKDDCTVQNRTESIDWSGSDKFGCGWQVEPPESESGPRDRPPSVE</sequence>
<dbReference type="EnsemblFungi" id="CEF86147">
    <property type="protein sequence ID" value="CEF86147"/>
    <property type="gene ID" value="FGRRES_12847"/>
</dbReference>
<reference evidence="4 5" key="1">
    <citation type="journal article" date="2007" name="Science">
        <title>The Fusarium graminearum genome reveals a link between localized polymorphism and pathogen specialization.</title>
        <authorList>
            <person name="Cuomo C.A."/>
            <person name="Gueldener U."/>
            <person name="Xu J.-R."/>
            <person name="Trail F."/>
            <person name="Turgeon B.G."/>
            <person name="Di Pietro A."/>
            <person name="Walton J.D."/>
            <person name="Ma L.-J."/>
            <person name="Baker S.E."/>
            <person name="Rep M."/>
            <person name="Adam G."/>
            <person name="Antoniw J."/>
            <person name="Baldwin T."/>
            <person name="Calvo S.E."/>
            <person name="Chang Y.-L."/>
            <person name="DeCaprio D."/>
            <person name="Gale L.R."/>
            <person name="Gnerre S."/>
            <person name="Goswami R.S."/>
            <person name="Hammond-Kosack K."/>
            <person name="Harris L.J."/>
            <person name="Hilburn K."/>
            <person name="Kennell J.C."/>
            <person name="Kroken S."/>
            <person name="Magnuson J.K."/>
            <person name="Mannhaupt G."/>
            <person name="Mauceli E.W."/>
            <person name="Mewes H.-W."/>
            <person name="Mitterbauer R."/>
            <person name="Muehlbauer G."/>
            <person name="Muensterkoetter M."/>
            <person name="Nelson D."/>
            <person name="O'Donnell K."/>
            <person name="Ouellet T."/>
            <person name="Qi W."/>
            <person name="Quesneville H."/>
            <person name="Roncero M.I.G."/>
            <person name="Seong K.-Y."/>
            <person name="Tetko I.V."/>
            <person name="Urban M."/>
            <person name="Waalwijk C."/>
            <person name="Ward T.J."/>
            <person name="Yao J."/>
            <person name="Birren B.W."/>
            <person name="Kistler H.C."/>
        </authorList>
    </citation>
    <scope>NUCLEOTIDE SEQUENCE [LARGE SCALE GENOMIC DNA]</scope>
    <source>
        <strain evidence="5">ATCC MYA-4620 / CBS 123657 / FGSC 9075 / NRRL 31084 / PH-1</strain>
        <strain evidence="4">PH-1 / ATCC MYA-4620 / FGSC 9075 / NRRL 31084</strain>
    </source>
</reference>
<keyword evidence="5" id="KW-1185">Reference proteome</keyword>
<feature type="transmembrane region" description="Helical" evidence="2">
    <location>
        <begin position="63"/>
        <end position="83"/>
    </location>
</feature>
<proteinExistence type="predicted"/>
<dbReference type="Proteomes" id="UP000070720">
    <property type="component" value="Chromosome 3"/>
</dbReference>
<reference evidence="4" key="4">
    <citation type="submission" date="2017-01" db="UniProtKB">
        <authorList>
            <consortium name="EnsemblFungi"/>
        </authorList>
    </citation>
    <scope>IDENTIFICATION</scope>
    <source>
        <strain evidence="4">PH-1 / ATCC MYA-4620 / FGSC 9075 / NRRL 31084</strain>
    </source>
</reference>
<feature type="compositionally biased region" description="Basic and acidic residues" evidence="1">
    <location>
        <begin position="128"/>
        <end position="138"/>
    </location>
</feature>
<reference evidence="3 5" key="3">
    <citation type="journal article" date="2015" name="BMC Genomics">
        <title>The completed genome sequence of the pathogenic ascomycete fungus Fusarium graminearum.</title>
        <authorList>
            <person name="King R."/>
            <person name="Urban M."/>
            <person name="Hammond-Kosack M.C."/>
            <person name="Hassani-Pak K."/>
            <person name="Hammond-Kosack K.E."/>
        </authorList>
    </citation>
    <scope>NUCLEOTIDE SEQUENCE [LARGE SCALE GENOMIC DNA]</scope>
    <source>
        <strain evidence="5">ATCC MYA-4620 / CBS 123657 / FGSC 9075 / NRRL 31084 / PH-1</strain>
        <strain evidence="3">PH-1</strain>
    </source>
</reference>
<accession>I1S7M4</accession>
<gene>
    <name evidence="3" type="ORF">FGRAMPH1_01T19199</name>
</gene>
<keyword evidence="2" id="KW-0812">Transmembrane</keyword>
<feature type="region of interest" description="Disordered" evidence="1">
    <location>
        <begin position="107"/>
        <end position="138"/>
    </location>
</feature>
<evidence type="ECO:0000313" key="4">
    <source>
        <dbReference type="EnsemblFungi" id="CEF86147"/>
    </source>
</evidence>
<dbReference type="EMBL" id="HG970334">
    <property type="protein sequence ID" value="CEF86147.1"/>
    <property type="molecule type" value="Genomic_DNA"/>
</dbReference>
<keyword evidence="2" id="KW-0472">Membrane</keyword>
<dbReference type="KEGG" id="fgr:FGSG_12847"/>
<evidence type="ECO:0000313" key="3">
    <source>
        <dbReference type="EMBL" id="CEF86147.1"/>
    </source>
</evidence>
<keyword evidence="2" id="KW-1133">Transmembrane helix</keyword>
<reference evidence="4 5" key="2">
    <citation type="journal article" date="2010" name="Nature">
        <title>Comparative genomics reveals mobile pathogenicity chromosomes in Fusarium.</title>
        <authorList>
            <person name="Ma L.J."/>
            <person name="van der Does H.C."/>
            <person name="Borkovich K.A."/>
            <person name="Coleman J.J."/>
            <person name="Daboussi M.J."/>
            <person name="Di Pietro A."/>
            <person name="Dufresne M."/>
            <person name="Freitag M."/>
            <person name="Grabherr M."/>
            <person name="Henrissat B."/>
            <person name="Houterman P.M."/>
            <person name="Kang S."/>
            <person name="Shim W.B."/>
            <person name="Woloshuk C."/>
            <person name="Xie X."/>
            <person name="Xu J.R."/>
            <person name="Antoniw J."/>
            <person name="Baker S.E."/>
            <person name="Bluhm B.H."/>
            <person name="Breakspear A."/>
            <person name="Brown D.W."/>
            <person name="Butchko R.A."/>
            <person name="Chapman S."/>
            <person name="Coulson R."/>
            <person name="Coutinho P.M."/>
            <person name="Danchin E.G."/>
            <person name="Diener A."/>
            <person name="Gale L.R."/>
            <person name="Gardiner D.M."/>
            <person name="Goff S."/>
            <person name="Hammond-Kosack K.E."/>
            <person name="Hilburn K."/>
            <person name="Hua-Van A."/>
            <person name="Jonkers W."/>
            <person name="Kazan K."/>
            <person name="Kodira C.D."/>
            <person name="Koehrsen M."/>
            <person name="Kumar L."/>
            <person name="Lee Y.H."/>
            <person name="Li L."/>
            <person name="Manners J.M."/>
            <person name="Miranda-Saavedra D."/>
            <person name="Mukherjee M."/>
            <person name="Park G."/>
            <person name="Park J."/>
            <person name="Park S.Y."/>
            <person name="Proctor R.H."/>
            <person name="Regev A."/>
            <person name="Ruiz-Roldan M.C."/>
            <person name="Sain D."/>
            <person name="Sakthikumar S."/>
            <person name="Sykes S."/>
            <person name="Schwartz D.C."/>
            <person name="Turgeon B.G."/>
            <person name="Wapinski I."/>
            <person name="Yoder O."/>
            <person name="Young S."/>
            <person name="Zeng Q."/>
            <person name="Zhou S."/>
            <person name="Galagan J."/>
            <person name="Cuomo C.A."/>
            <person name="Kistler H.C."/>
            <person name="Rep M."/>
        </authorList>
    </citation>
    <scope>GENOME REANNOTATION</scope>
    <source>
        <strain evidence="5">ATCC MYA-4620 / CBS 123657 / FGSC 9075 / NRRL 31084 / PH-1</strain>
        <strain evidence="4">PH-1 / ATCC MYA-4620 / FGSC 9075 / NRRL 31084</strain>
    </source>
</reference>
<dbReference type="VEuPathDB" id="FungiDB:FGRAMPH1_01G19199"/>
<evidence type="ECO:0000256" key="1">
    <source>
        <dbReference type="SAM" id="MobiDB-lite"/>
    </source>
</evidence>
<name>I1S7M4_GIBZE</name>
<feature type="transmembrane region" description="Helical" evidence="2">
    <location>
        <begin position="33"/>
        <end position="56"/>
    </location>
</feature>
<evidence type="ECO:0000256" key="2">
    <source>
        <dbReference type="SAM" id="Phobius"/>
    </source>
</evidence>
<dbReference type="RefSeq" id="XP_011324587.1">
    <property type="nucleotide sequence ID" value="XM_011326285.1"/>
</dbReference>
<dbReference type="AlphaFoldDB" id="I1S7M4"/>